<dbReference type="RefSeq" id="WP_308476094.1">
    <property type="nucleotide sequence ID" value="NZ_OY726394.1"/>
</dbReference>
<keyword evidence="1" id="KW-1133">Transmembrane helix</keyword>
<keyword evidence="1" id="KW-0812">Transmembrane</keyword>
<proteinExistence type="predicted"/>
<feature type="transmembrane region" description="Helical" evidence="1">
    <location>
        <begin position="71"/>
        <end position="99"/>
    </location>
</feature>
<organism evidence="2 3">
    <name type="scientific">[Mycobacterium] kokjensenii</name>
    <dbReference type="NCBI Taxonomy" id="3064287"/>
    <lineage>
        <taxon>Bacteria</taxon>
        <taxon>Bacillati</taxon>
        <taxon>Actinomycetota</taxon>
        <taxon>Actinomycetes</taxon>
        <taxon>Mycobacteriales</taxon>
        <taxon>Mycobacteriaceae</taxon>
        <taxon>Mycolicibacter</taxon>
    </lineage>
</organism>
<evidence type="ECO:0000256" key="1">
    <source>
        <dbReference type="SAM" id="Phobius"/>
    </source>
</evidence>
<name>A0ABM9L9S8_9MYCO</name>
<accession>A0ABM9L9S8</accession>
<evidence type="ECO:0008006" key="4">
    <source>
        <dbReference type="Google" id="ProtNLM"/>
    </source>
</evidence>
<sequence>MGIFRRRKPAQAPVPVIAEEKPGMAARVLSQVIERSERVQGPAVRAHLERLRRRHPDAGPAQILTKLEKRYLAAATASGAAVGATAAVPAIGTLIALSAVAGETAVFLEATAFYVLSVAEVHGIPVDDRDRRRALVLAVLVGDRGKSAITDLLGTGRTGGAWLAEGSAGVAALPLPAVKELNSRLLGYFVKRFTLRRGALAFGKVLPIGLGAVIGAIGNRLMGKKIVGNTREAFGPAADHWPVNLHLVPALCDADADSA</sequence>
<keyword evidence="1" id="KW-0472">Membrane</keyword>
<keyword evidence="3" id="KW-1185">Reference proteome</keyword>
<evidence type="ECO:0000313" key="2">
    <source>
        <dbReference type="EMBL" id="CAJ1495338.1"/>
    </source>
</evidence>
<evidence type="ECO:0000313" key="3">
    <source>
        <dbReference type="Proteomes" id="UP001190336"/>
    </source>
</evidence>
<gene>
    <name evidence="2" type="ORF">MU0083_001110</name>
</gene>
<protein>
    <recommendedName>
        <fullName evidence="4">Di-and tripeptidase</fullName>
    </recommendedName>
</protein>
<feature type="transmembrane region" description="Helical" evidence="1">
    <location>
        <begin position="105"/>
        <end position="124"/>
    </location>
</feature>
<dbReference type="Proteomes" id="UP001190336">
    <property type="component" value="Chromosome"/>
</dbReference>
<dbReference type="EMBL" id="OY726394">
    <property type="protein sequence ID" value="CAJ1495338.1"/>
    <property type="molecule type" value="Genomic_DNA"/>
</dbReference>
<reference evidence="2 3" key="1">
    <citation type="submission" date="2023-08" db="EMBL/GenBank/DDBJ databases">
        <authorList>
            <person name="Folkvardsen B D."/>
            <person name="Norman A."/>
        </authorList>
    </citation>
    <scope>NUCLEOTIDE SEQUENCE [LARGE SCALE GENOMIC DNA]</scope>
    <source>
        <strain evidence="2 3">Mu0083</strain>
    </source>
</reference>